<dbReference type="EMBL" id="JARXVC010000017">
    <property type="protein sequence ID" value="MDH6284020.1"/>
    <property type="molecule type" value="Genomic_DNA"/>
</dbReference>
<reference evidence="1 2" key="1">
    <citation type="submission" date="2023-04" db="EMBL/GenBank/DDBJ databases">
        <title>Forest soil microbial communities from Buena Vista Peninsula, Colon Province, Panama.</title>
        <authorList>
            <person name="Bouskill N."/>
        </authorList>
    </citation>
    <scope>NUCLEOTIDE SEQUENCE [LARGE SCALE GENOMIC DNA]</scope>
    <source>
        <strain evidence="1 2">CFH S0262</strain>
    </source>
</reference>
<sequence>MNEQHNHLDYYCAARDGEGNIRMDCGRGLLVARSEDSRATVQGWFDQSQPGRFREQYRAALTLIDRERKAFRKAFRDASKALGPQRGYLNENGTWIGPGDVA</sequence>
<evidence type="ECO:0000313" key="2">
    <source>
        <dbReference type="Proteomes" id="UP001160334"/>
    </source>
</evidence>
<organism evidence="1 2">
    <name type="scientific">Prescottella agglutinans</name>
    <dbReference type="NCBI Taxonomy" id="1644129"/>
    <lineage>
        <taxon>Bacteria</taxon>
        <taxon>Bacillati</taxon>
        <taxon>Actinomycetota</taxon>
        <taxon>Actinomycetes</taxon>
        <taxon>Mycobacteriales</taxon>
        <taxon>Nocardiaceae</taxon>
        <taxon>Prescottella</taxon>
    </lineage>
</organism>
<protein>
    <submittedName>
        <fullName evidence="1">Uncharacterized protein</fullName>
    </submittedName>
</protein>
<gene>
    <name evidence="1" type="ORF">M2280_005271</name>
</gene>
<proteinExistence type="predicted"/>
<dbReference type="RefSeq" id="WP_280763269.1">
    <property type="nucleotide sequence ID" value="NZ_JARXVC010000017.1"/>
</dbReference>
<comment type="caution">
    <text evidence="1">The sequence shown here is derived from an EMBL/GenBank/DDBJ whole genome shotgun (WGS) entry which is preliminary data.</text>
</comment>
<name>A0ABT6MIF6_9NOCA</name>
<keyword evidence="2" id="KW-1185">Reference proteome</keyword>
<accession>A0ABT6MIF6</accession>
<dbReference type="Proteomes" id="UP001160334">
    <property type="component" value="Unassembled WGS sequence"/>
</dbReference>
<evidence type="ECO:0000313" key="1">
    <source>
        <dbReference type="EMBL" id="MDH6284020.1"/>
    </source>
</evidence>